<name>A0ABT1IQP0_9ACTN</name>
<keyword evidence="2" id="KW-1185">Reference proteome</keyword>
<comment type="caution">
    <text evidence="1">The sequence shown here is derived from an EMBL/GenBank/DDBJ whole genome shotgun (WGS) entry which is preliminary data.</text>
</comment>
<dbReference type="EMBL" id="JAMZDX010000001">
    <property type="protein sequence ID" value="MCP2306926.1"/>
    <property type="molecule type" value="Genomic_DNA"/>
</dbReference>
<gene>
    <name evidence="1" type="ORF">FHR36_000018</name>
</gene>
<proteinExistence type="predicted"/>
<dbReference type="RefSeq" id="WP_253792657.1">
    <property type="nucleotide sequence ID" value="NZ_BAAAUB010000039.1"/>
</dbReference>
<sequence>MLVTASLAALFGLGTGALVYFRRVTAGAATLLWLSGFTAASTGLAGPVNDLLTAAVHAISSH</sequence>
<accession>A0ABT1IQP0</accession>
<organism evidence="1 2">
    <name type="scientific">Kitasatospora paracochleata</name>
    <dbReference type="NCBI Taxonomy" id="58354"/>
    <lineage>
        <taxon>Bacteria</taxon>
        <taxon>Bacillati</taxon>
        <taxon>Actinomycetota</taxon>
        <taxon>Actinomycetes</taxon>
        <taxon>Kitasatosporales</taxon>
        <taxon>Streptomycetaceae</taxon>
        <taxon>Kitasatospora</taxon>
    </lineage>
</organism>
<evidence type="ECO:0000313" key="1">
    <source>
        <dbReference type="EMBL" id="MCP2306926.1"/>
    </source>
</evidence>
<evidence type="ECO:0000313" key="2">
    <source>
        <dbReference type="Proteomes" id="UP001206483"/>
    </source>
</evidence>
<dbReference type="Proteomes" id="UP001206483">
    <property type="component" value="Unassembled WGS sequence"/>
</dbReference>
<reference evidence="1 2" key="1">
    <citation type="submission" date="2022-06" db="EMBL/GenBank/DDBJ databases">
        <title>Sequencing the genomes of 1000 actinobacteria strains.</title>
        <authorList>
            <person name="Klenk H.-P."/>
        </authorList>
    </citation>
    <scope>NUCLEOTIDE SEQUENCE [LARGE SCALE GENOMIC DNA]</scope>
    <source>
        <strain evidence="1 2">DSM 41656</strain>
    </source>
</reference>
<protein>
    <submittedName>
        <fullName evidence="1">Uncharacterized protein</fullName>
    </submittedName>
</protein>